<dbReference type="EMBL" id="CM023478">
    <property type="protein sequence ID" value="KAH7933689.1"/>
    <property type="molecule type" value="Genomic_DNA"/>
</dbReference>
<name>A0ACB8C4A9_DERSI</name>
<comment type="caution">
    <text evidence="1">The sequence shown here is derived from an EMBL/GenBank/DDBJ whole genome shotgun (WGS) entry which is preliminary data.</text>
</comment>
<sequence>MLATASRVPSFVPSARETLLGMNAAEQLQSKHVQRPKKQSAKAARLEYNDRLITAVHKRPVLWDCCRSDYKDPRKKMTAWKEVLADCGRDPAGCSVQTRWKSLRDTFIKKHRAWKTGATRGSGGDVEKSTRWPYFKLLIFLKDQVDISNTASNATEGTATDGESAEGFPMSMYGNEGDFNDEELPLHDADAMSSPSSASTSSAEPVLKQELTEPTLIEKRGPRNAQKRSSEKKSKIDRAIDAVDQLLKKDEDEAALFGQIVAHKLRSCPKDKRTSLEIQVLEVFKRSECNDE</sequence>
<reference evidence="1" key="1">
    <citation type="submission" date="2020-05" db="EMBL/GenBank/DDBJ databases">
        <title>Large-scale comparative analyses of tick genomes elucidate their genetic diversity and vector capacities.</title>
        <authorList>
            <person name="Jia N."/>
            <person name="Wang J."/>
            <person name="Shi W."/>
            <person name="Du L."/>
            <person name="Sun Y."/>
            <person name="Zhan W."/>
            <person name="Jiang J."/>
            <person name="Wang Q."/>
            <person name="Zhang B."/>
            <person name="Ji P."/>
            <person name="Sakyi L.B."/>
            <person name="Cui X."/>
            <person name="Yuan T."/>
            <person name="Jiang B."/>
            <person name="Yang W."/>
            <person name="Lam T.T.-Y."/>
            <person name="Chang Q."/>
            <person name="Ding S."/>
            <person name="Wang X."/>
            <person name="Zhu J."/>
            <person name="Ruan X."/>
            <person name="Zhao L."/>
            <person name="Wei J."/>
            <person name="Que T."/>
            <person name="Du C."/>
            <person name="Cheng J."/>
            <person name="Dai P."/>
            <person name="Han X."/>
            <person name="Huang E."/>
            <person name="Gao Y."/>
            <person name="Liu J."/>
            <person name="Shao H."/>
            <person name="Ye R."/>
            <person name="Li L."/>
            <person name="Wei W."/>
            <person name="Wang X."/>
            <person name="Wang C."/>
            <person name="Yang T."/>
            <person name="Huo Q."/>
            <person name="Li W."/>
            <person name="Guo W."/>
            <person name="Chen H."/>
            <person name="Zhou L."/>
            <person name="Ni X."/>
            <person name="Tian J."/>
            <person name="Zhou Y."/>
            <person name="Sheng Y."/>
            <person name="Liu T."/>
            <person name="Pan Y."/>
            <person name="Xia L."/>
            <person name="Li J."/>
            <person name="Zhao F."/>
            <person name="Cao W."/>
        </authorList>
    </citation>
    <scope>NUCLEOTIDE SEQUENCE</scope>
    <source>
        <strain evidence="1">Dsil-2018</strain>
    </source>
</reference>
<evidence type="ECO:0000313" key="2">
    <source>
        <dbReference type="Proteomes" id="UP000821865"/>
    </source>
</evidence>
<protein>
    <submittedName>
        <fullName evidence="1">Uncharacterized protein</fullName>
    </submittedName>
</protein>
<evidence type="ECO:0000313" key="1">
    <source>
        <dbReference type="EMBL" id="KAH7933689.1"/>
    </source>
</evidence>
<gene>
    <name evidence="1" type="ORF">HPB49_015847</name>
</gene>
<dbReference type="Proteomes" id="UP000821865">
    <property type="component" value="Chromosome 9"/>
</dbReference>
<accession>A0ACB8C4A9</accession>
<organism evidence="1 2">
    <name type="scientific">Dermacentor silvarum</name>
    <name type="common">Tick</name>
    <dbReference type="NCBI Taxonomy" id="543639"/>
    <lineage>
        <taxon>Eukaryota</taxon>
        <taxon>Metazoa</taxon>
        <taxon>Ecdysozoa</taxon>
        <taxon>Arthropoda</taxon>
        <taxon>Chelicerata</taxon>
        <taxon>Arachnida</taxon>
        <taxon>Acari</taxon>
        <taxon>Parasitiformes</taxon>
        <taxon>Ixodida</taxon>
        <taxon>Ixodoidea</taxon>
        <taxon>Ixodidae</taxon>
        <taxon>Rhipicephalinae</taxon>
        <taxon>Dermacentor</taxon>
    </lineage>
</organism>
<proteinExistence type="predicted"/>
<keyword evidence="2" id="KW-1185">Reference proteome</keyword>